<keyword evidence="4" id="KW-0282">Flagellum</keyword>
<name>A0A4P7BU21_9GAMM</name>
<evidence type="ECO:0000313" key="4">
    <source>
        <dbReference type="EMBL" id="QBQ53351.1"/>
    </source>
</evidence>
<dbReference type="KEGG" id="nwr:E3U44_01630"/>
<dbReference type="InterPro" id="IPR007809">
    <property type="entry name" value="FlgN-like"/>
</dbReference>
<sequence length="160" mass="17917">MSIHVLIRLVQDELSCLEYLWQALQDEYLALCQREVTNIDAAVSKKQNAMKCLEAIFQNYEEQLRASGLPSTLEGIDAYIQANASQGQEPLSTFWEQRQRRLQQCCDQNQLNGSLINRNRHQILQALTILSGQELKPAAYGPGGDLLPSASASRSLLGRV</sequence>
<dbReference type="Gene3D" id="1.20.58.300">
    <property type="entry name" value="FlgN-like"/>
    <property type="match status" value="1"/>
</dbReference>
<dbReference type="OrthoDB" id="5298520at2"/>
<dbReference type="Proteomes" id="UP000294325">
    <property type="component" value="Chromosome"/>
</dbReference>
<dbReference type="EMBL" id="CP038033">
    <property type="protein sequence ID" value="QBQ53351.1"/>
    <property type="molecule type" value="Genomic_DNA"/>
</dbReference>
<dbReference type="Pfam" id="PF05130">
    <property type="entry name" value="FlgN"/>
    <property type="match status" value="1"/>
</dbReference>
<dbReference type="InterPro" id="IPR036679">
    <property type="entry name" value="FlgN-like_sf"/>
</dbReference>
<reference evidence="4 5" key="1">
    <citation type="submission" date="2019-03" db="EMBL/GenBank/DDBJ databases">
        <title>The genome sequence of Nitrosococcus wardiae strain D1FHST reveals the archetypal metabolic capacity of ammonia-oxidizing Gammaproteobacteria.</title>
        <authorList>
            <person name="Wang L."/>
            <person name="Lim C.K."/>
            <person name="Hanson T.E."/>
            <person name="Dang H."/>
            <person name="Klotz M.G."/>
        </authorList>
    </citation>
    <scope>NUCLEOTIDE SEQUENCE [LARGE SCALE GENOMIC DNA]</scope>
    <source>
        <strain evidence="4 5">D1FHS</strain>
    </source>
</reference>
<keyword evidence="4" id="KW-0969">Cilium</keyword>
<gene>
    <name evidence="4" type="ORF">E3U44_01630</name>
</gene>
<proteinExistence type="inferred from homology"/>
<dbReference type="SUPFAM" id="SSF140566">
    <property type="entry name" value="FlgN-like"/>
    <property type="match status" value="1"/>
</dbReference>
<keyword evidence="5" id="KW-1185">Reference proteome</keyword>
<dbReference type="AlphaFoldDB" id="A0A4P7BU21"/>
<protein>
    <submittedName>
        <fullName evidence="4">Flagellar protein FlgN</fullName>
    </submittedName>
</protein>
<evidence type="ECO:0000256" key="2">
    <source>
        <dbReference type="ARBA" id="ARBA00007703"/>
    </source>
</evidence>
<dbReference type="GO" id="GO:0044780">
    <property type="term" value="P:bacterial-type flagellum assembly"/>
    <property type="evidence" value="ECO:0007669"/>
    <property type="project" value="InterPro"/>
</dbReference>
<comment type="similarity">
    <text evidence="2">Belongs to the FlgN family.</text>
</comment>
<dbReference type="RefSeq" id="WP_134356366.1">
    <property type="nucleotide sequence ID" value="NZ_CP038033.1"/>
</dbReference>
<keyword evidence="3" id="KW-1005">Bacterial flagellum biogenesis</keyword>
<evidence type="ECO:0000256" key="1">
    <source>
        <dbReference type="ARBA" id="ARBA00002397"/>
    </source>
</evidence>
<accession>A0A4P7BU21</accession>
<organism evidence="4 5">
    <name type="scientific">Nitrosococcus wardiae</name>
    <dbReference type="NCBI Taxonomy" id="1814290"/>
    <lineage>
        <taxon>Bacteria</taxon>
        <taxon>Pseudomonadati</taxon>
        <taxon>Pseudomonadota</taxon>
        <taxon>Gammaproteobacteria</taxon>
        <taxon>Chromatiales</taxon>
        <taxon>Chromatiaceae</taxon>
        <taxon>Nitrosococcus</taxon>
    </lineage>
</organism>
<evidence type="ECO:0000256" key="3">
    <source>
        <dbReference type="ARBA" id="ARBA00022795"/>
    </source>
</evidence>
<evidence type="ECO:0000313" key="5">
    <source>
        <dbReference type="Proteomes" id="UP000294325"/>
    </source>
</evidence>
<keyword evidence="4" id="KW-0966">Cell projection</keyword>
<comment type="function">
    <text evidence="1">Required for the efficient initiation of filament assembly.</text>
</comment>